<accession>A0A7I9VJ97</accession>
<dbReference type="SUPFAM" id="SSF48452">
    <property type="entry name" value="TPR-like"/>
    <property type="match status" value="1"/>
</dbReference>
<dbReference type="Gene3D" id="3.30.2010.20">
    <property type="match status" value="1"/>
</dbReference>
<dbReference type="Proteomes" id="UP000503640">
    <property type="component" value="Unassembled WGS sequence"/>
</dbReference>
<name>A0A7I9VJ97_9BACT</name>
<evidence type="ECO:0008006" key="3">
    <source>
        <dbReference type="Google" id="ProtNLM"/>
    </source>
</evidence>
<dbReference type="InterPro" id="IPR038555">
    <property type="entry name" value="Zincin_1_sf"/>
</dbReference>
<protein>
    <recommendedName>
        <fullName evidence="3">Metallopeptidase family protein</fullName>
    </recommendedName>
</protein>
<dbReference type="Pfam" id="PF06262">
    <property type="entry name" value="Zincin_1"/>
    <property type="match status" value="1"/>
</dbReference>
<dbReference type="AlphaFoldDB" id="A0A7I9VJ97"/>
<evidence type="ECO:0000313" key="2">
    <source>
        <dbReference type="Proteomes" id="UP000503640"/>
    </source>
</evidence>
<dbReference type="RefSeq" id="WP_235969479.1">
    <property type="nucleotide sequence ID" value="NZ_BJTG01000002.1"/>
</dbReference>
<dbReference type="CDD" id="cd12952">
    <property type="entry name" value="MMP_ACEL2062"/>
    <property type="match status" value="1"/>
</dbReference>
<reference evidence="2" key="1">
    <citation type="journal article" date="2020" name="Appl. Environ. Microbiol.">
        <title>Diazotrophic Anaeromyxobacter Isolates from Soils.</title>
        <authorList>
            <person name="Masuda Y."/>
            <person name="Yamanaka H."/>
            <person name="Xu Z.X."/>
            <person name="Shiratori Y."/>
            <person name="Aono T."/>
            <person name="Amachi S."/>
            <person name="Senoo K."/>
            <person name="Itoh H."/>
        </authorList>
    </citation>
    <scope>NUCLEOTIDE SEQUENCE [LARGE SCALE GENOMIC DNA]</scope>
    <source>
        <strain evidence="2">R267</strain>
    </source>
</reference>
<sequence>MASTTAELGRLADEAWEKLDAGDAAGALAAARAGLRAGAPDDVAADLALAEGLALLDLCRFAEARSALEALARDYDDPAAEHALGLLAERRGERREAERRFARARKLAPGDYPPPAVLTPAAFDAAVEAALAELPEPVRRWLENVAIAVEDLPQDDDLLGEDPPHPPTILGIFRGAPLGEKASMDPWSHFPSSVVLYQKNLERYARTREELVEEIRVTLLHEVGHFLGLDEEELEELGLE</sequence>
<comment type="caution">
    <text evidence="1">The sequence shown here is derived from an EMBL/GenBank/DDBJ whole genome shotgun (WGS) entry which is preliminary data.</text>
</comment>
<evidence type="ECO:0000313" key="1">
    <source>
        <dbReference type="EMBL" id="GEJ56433.1"/>
    </source>
</evidence>
<keyword evidence="2" id="KW-1185">Reference proteome</keyword>
<gene>
    <name evidence="1" type="ORF">AMYX_11740</name>
</gene>
<dbReference type="Gene3D" id="1.25.40.10">
    <property type="entry name" value="Tetratricopeptide repeat domain"/>
    <property type="match status" value="1"/>
</dbReference>
<dbReference type="InterPro" id="IPR011990">
    <property type="entry name" value="TPR-like_helical_dom_sf"/>
</dbReference>
<dbReference type="EMBL" id="BJTG01000002">
    <property type="protein sequence ID" value="GEJ56433.1"/>
    <property type="molecule type" value="Genomic_DNA"/>
</dbReference>
<dbReference type="InterPro" id="IPR010428">
    <property type="entry name" value="Zincin_1"/>
</dbReference>
<dbReference type="SUPFAM" id="SSF55486">
    <property type="entry name" value="Metalloproteases ('zincins'), catalytic domain"/>
    <property type="match status" value="1"/>
</dbReference>
<organism evidence="1 2">
    <name type="scientific">Anaeromyxobacter diazotrophicus</name>
    <dbReference type="NCBI Taxonomy" id="2590199"/>
    <lineage>
        <taxon>Bacteria</taxon>
        <taxon>Pseudomonadati</taxon>
        <taxon>Myxococcota</taxon>
        <taxon>Myxococcia</taxon>
        <taxon>Myxococcales</taxon>
        <taxon>Cystobacterineae</taxon>
        <taxon>Anaeromyxobacteraceae</taxon>
        <taxon>Anaeromyxobacter</taxon>
    </lineage>
</organism>
<proteinExistence type="predicted"/>